<dbReference type="PANTHER" id="PTHR47332:SF4">
    <property type="entry name" value="SET DOMAIN-CONTAINING PROTEIN 5"/>
    <property type="match status" value="1"/>
</dbReference>
<dbReference type="EMBL" id="JAADJZ010000014">
    <property type="protein sequence ID" value="KAF2870234.1"/>
    <property type="molecule type" value="Genomic_DNA"/>
</dbReference>
<dbReference type="SMART" id="SM00317">
    <property type="entry name" value="SET"/>
    <property type="match status" value="1"/>
</dbReference>
<dbReference type="Proteomes" id="UP000481861">
    <property type="component" value="Unassembled WGS sequence"/>
</dbReference>
<evidence type="ECO:0000313" key="4">
    <source>
        <dbReference type="Proteomes" id="UP000481861"/>
    </source>
</evidence>
<comment type="caution">
    <text evidence="3">The sequence shown here is derived from an EMBL/GenBank/DDBJ whole genome shotgun (WGS) entry which is preliminary data.</text>
</comment>
<protein>
    <recommendedName>
        <fullName evidence="2">SET domain-containing protein</fullName>
    </recommendedName>
</protein>
<dbReference type="InterPro" id="IPR053185">
    <property type="entry name" value="SET_domain_protein"/>
</dbReference>
<dbReference type="PANTHER" id="PTHR47332">
    <property type="entry name" value="SET DOMAIN-CONTAINING PROTEIN 5"/>
    <property type="match status" value="1"/>
</dbReference>
<dbReference type="OrthoDB" id="265717at2759"/>
<dbReference type="AlphaFoldDB" id="A0A7C8I3W6"/>
<sequence length="338" mass="37507">MSTTAALPTPAGVSGKEPDPQLHRIETIPGIGRALIVCTPIPLGTRILCEKPLFTTTSTSYKVMNADITKKLRALPVESQRQFLSLHNNFTGTLYPFTGTFITNALPCGPDSDTAGVYATICLINHSCSPNAHTNWNNALQKETLHATRPIVPGEQITICYTQTWPSYDRRAYLKHQFGFDCACTLCQLPAVLLKRSDARRSEIVSLDKLIGDANLLMSNPQEALAACHKLLIVVNEELWDGGSTPLLARLYYDAVQITITHGDQARASVFAQRAYEARVVCDGEDSPETERMKGFARDPSSHKNFGSSKKWKSKKAQVPKDLGDEEFEAWLWRVEKR</sequence>
<dbReference type="PROSITE" id="PS50280">
    <property type="entry name" value="SET"/>
    <property type="match status" value="1"/>
</dbReference>
<dbReference type="Gene3D" id="1.25.40.10">
    <property type="entry name" value="Tetratricopeptide repeat domain"/>
    <property type="match status" value="1"/>
</dbReference>
<evidence type="ECO:0000313" key="3">
    <source>
        <dbReference type="EMBL" id="KAF2870234.1"/>
    </source>
</evidence>
<accession>A0A7C8I3W6</accession>
<feature type="compositionally biased region" description="Basic and acidic residues" evidence="1">
    <location>
        <begin position="289"/>
        <end position="302"/>
    </location>
</feature>
<dbReference type="Pfam" id="PF00856">
    <property type="entry name" value="SET"/>
    <property type="match status" value="1"/>
</dbReference>
<evidence type="ECO:0000259" key="2">
    <source>
        <dbReference type="PROSITE" id="PS50280"/>
    </source>
</evidence>
<dbReference type="InterPro" id="IPR046341">
    <property type="entry name" value="SET_dom_sf"/>
</dbReference>
<proteinExistence type="predicted"/>
<gene>
    <name evidence="3" type="ORF">BDV95DRAFT_496735</name>
</gene>
<feature type="domain" description="SET" evidence="2">
    <location>
        <begin position="18"/>
        <end position="162"/>
    </location>
</feature>
<dbReference type="InterPro" id="IPR011990">
    <property type="entry name" value="TPR-like_helical_dom_sf"/>
</dbReference>
<feature type="region of interest" description="Disordered" evidence="1">
    <location>
        <begin position="1"/>
        <end position="22"/>
    </location>
</feature>
<dbReference type="Gene3D" id="2.170.270.10">
    <property type="entry name" value="SET domain"/>
    <property type="match status" value="1"/>
</dbReference>
<dbReference type="CDD" id="cd20071">
    <property type="entry name" value="SET_SMYD"/>
    <property type="match status" value="1"/>
</dbReference>
<dbReference type="SUPFAM" id="SSF82199">
    <property type="entry name" value="SET domain"/>
    <property type="match status" value="1"/>
</dbReference>
<name>A0A7C8I3W6_9PLEO</name>
<organism evidence="3 4">
    <name type="scientific">Massariosphaeria phaeospora</name>
    <dbReference type="NCBI Taxonomy" id="100035"/>
    <lineage>
        <taxon>Eukaryota</taxon>
        <taxon>Fungi</taxon>
        <taxon>Dikarya</taxon>
        <taxon>Ascomycota</taxon>
        <taxon>Pezizomycotina</taxon>
        <taxon>Dothideomycetes</taxon>
        <taxon>Pleosporomycetidae</taxon>
        <taxon>Pleosporales</taxon>
        <taxon>Pleosporales incertae sedis</taxon>
        <taxon>Massariosphaeria</taxon>
    </lineage>
</organism>
<reference evidence="3 4" key="1">
    <citation type="submission" date="2020-01" db="EMBL/GenBank/DDBJ databases">
        <authorList>
            <consortium name="DOE Joint Genome Institute"/>
            <person name="Haridas S."/>
            <person name="Albert R."/>
            <person name="Binder M."/>
            <person name="Bloem J."/>
            <person name="Labutti K."/>
            <person name="Salamov A."/>
            <person name="Andreopoulos B."/>
            <person name="Baker S.E."/>
            <person name="Barry K."/>
            <person name="Bills G."/>
            <person name="Bluhm B.H."/>
            <person name="Cannon C."/>
            <person name="Castanera R."/>
            <person name="Culley D.E."/>
            <person name="Daum C."/>
            <person name="Ezra D."/>
            <person name="Gonzalez J.B."/>
            <person name="Henrissat B."/>
            <person name="Kuo A."/>
            <person name="Liang C."/>
            <person name="Lipzen A."/>
            <person name="Lutzoni F."/>
            <person name="Magnuson J."/>
            <person name="Mondo S."/>
            <person name="Nolan M."/>
            <person name="Ohm R."/>
            <person name="Pangilinan J."/>
            <person name="Park H.-J.H."/>
            <person name="Ramirez L."/>
            <person name="Alfaro M."/>
            <person name="Sun H."/>
            <person name="Tritt A."/>
            <person name="Yoshinaga Y."/>
            <person name="Zwiers L.-H.L."/>
            <person name="Turgeon B.G."/>
            <person name="Goodwin S.B."/>
            <person name="Spatafora J.W."/>
            <person name="Crous P.W."/>
            <person name="Grigoriev I.V."/>
        </authorList>
    </citation>
    <scope>NUCLEOTIDE SEQUENCE [LARGE SCALE GENOMIC DNA]</scope>
    <source>
        <strain evidence="3 4">CBS 611.86</strain>
    </source>
</reference>
<feature type="region of interest" description="Disordered" evidence="1">
    <location>
        <begin position="287"/>
        <end position="318"/>
    </location>
</feature>
<keyword evidence="4" id="KW-1185">Reference proteome</keyword>
<dbReference type="InterPro" id="IPR001214">
    <property type="entry name" value="SET_dom"/>
</dbReference>
<evidence type="ECO:0000256" key="1">
    <source>
        <dbReference type="SAM" id="MobiDB-lite"/>
    </source>
</evidence>